<sequence>MQTAAVDLTVLSELIQQLALAQAANQAAGANGGALAAPTASAVLALNTAPAPVAANPTQAAADVDAAPFASTPAGYVRCSNCNILHPLAVVGPATLAVGVPTIPATPIAGLSTPATPVAGASNANNSGTWYAVTRGRQVGVFRGW</sequence>
<evidence type="ECO:0000313" key="1">
    <source>
        <dbReference type="EMBL" id="KAF9499186.1"/>
    </source>
</evidence>
<comment type="caution">
    <text evidence="1">The sequence shown here is derived from an EMBL/GenBank/DDBJ whole genome shotgun (WGS) entry which is preliminary data.</text>
</comment>
<dbReference type="OrthoDB" id="3270804at2759"/>
<proteinExistence type="predicted"/>
<accession>A0A9P6A8P5</accession>
<evidence type="ECO:0000313" key="2">
    <source>
        <dbReference type="Proteomes" id="UP000807025"/>
    </source>
</evidence>
<dbReference type="Proteomes" id="UP000807025">
    <property type="component" value="Unassembled WGS sequence"/>
</dbReference>
<dbReference type="AlphaFoldDB" id="A0A9P6A8P5"/>
<reference evidence="1" key="1">
    <citation type="submission" date="2020-11" db="EMBL/GenBank/DDBJ databases">
        <authorList>
            <consortium name="DOE Joint Genome Institute"/>
            <person name="Ahrendt S."/>
            <person name="Riley R."/>
            <person name="Andreopoulos W."/>
            <person name="Labutti K."/>
            <person name="Pangilinan J."/>
            <person name="Ruiz-Duenas F.J."/>
            <person name="Barrasa J.M."/>
            <person name="Sanchez-Garcia M."/>
            <person name="Camarero S."/>
            <person name="Miyauchi S."/>
            <person name="Serrano A."/>
            <person name="Linde D."/>
            <person name="Babiker R."/>
            <person name="Drula E."/>
            <person name="Ayuso-Fernandez I."/>
            <person name="Pacheco R."/>
            <person name="Padilla G."/>
            <person name="Ferreira P."/>
            <person name="Barriuso J."/>
            <person name="Kellner H."/>
            <person name="Castanera R."/>
            <person name="Alfaro M."/>
            <person name="Ramirez L."/>
            <person name="Pisabarro A.G."/>
            <person name="Kuo A."/>
            <person name="Tritt A."/>
            <person name="Lipzen A."/>
            <person name="He G."/>
            <person name="Yan M."/>
            <person name="Ng V."/>
            <person name="Cullen D."/>
            <person name="Martin F."/>
            <person name="Rosso M.-N."/>
            <person name="Henrissat B."/>
            <person name="Hibbett D."/>
            <person name="Martinez A.T."/>
            <person name="Grigoriev I.V."/>
        </authorList>
    </citation>
    <scope>NUCLEOTIDE SEQUENCE</scope>
    <source>
        <strain evidence="1">ATCC 90797</strain>
    </source>
</reference>
<organism evidence="1 2">
    <name type="scientific">Pleurotus eryngii</name>
    <name type="common">Boletus of the steppes</name>
    <dbReference type="NCBI Taxonomy" id="5323"/>
    <lineage>
        <taxon>Eukaryota</taxon>
        <taxon>Fungi</taxon>
        <taxon>Dikarya</taxon>
        <taxon>Basidiomycota</taxon>
        <taxon>Agaricomycotina</taxon>
        <taxon>Agaricomycetes</taxon>
        <taxon>Agaricomycetidae</taxon>
        <taxon>Agaricales</taxon>
        <taxon>Pleurotineae</taxon>
        <taxon>Pleurotaceae</taxon>
        <taxon>Pleurotus</taxon>
    </lineage>
</organism>
<protein>
    <submittedName>
        <fullName evidence="1">Uncharacterized protein</fullName>
    </submittedName>
</protein>
<dbReference type="EMBL" id="MU154533">
    <property type="protein sequence ID" value="KAF9499186.1"/>
    <property type="molecule type" value="Genomic_DNA"/>
</dbReference>
<keyword evidence="2" id="KW-1185">Reference proteome</keyword>
<name>A0A9P6A8P5_PLEER</name>
<gene>
    <name evidence="1" type="ORF">BDN71DRAFT_1428230</name>
</gene>